<dbReference type="Gene3D" id="3.40.30.10">
    <property type="entry name" value="Glutaredoxin"/>
    <property type="match status" value="1"/>
</dbReference>
<dbReference type="OrthoDB" id="6120799at2"/>
<reference evidence="1" key="1">
    <citation type="submission" date="2017-02" db="EMBL/GenBank/DDBJ databases">
        <authorList>
            <person name="Peterson S.W."/>
        </authorList>
    </citation>
    <scope>NUCLEOTIDE SEQUENCE [LARGE SCALE GENOMIC DNA]</scope>
    <source>
        <strain evidence="1">DSM 22899</strain>
    </source>
</reference>
<sequence length="192" mass="22168">MDFARYLIEFERILHDPAPAGPYDNPAYMEYTKLNWSRMHRWLKKGVLADETKEVLEGIAQPLRWVIITEPWCGDAAHTVPFIQLMAQHNALISVAYELRDSPPFRIEQYLTNGGKSIPKLIIRDDKGDDLAVWGPRPTDCQQLYERLRAEGADFETQKIALQNWYNKDKGHAVQQELTRLLSDITSSVRSL</sequence>
<dbReference type="EMBL" id="FUYS01000003">
    <property type="protein sequence ID" value="SKB49630.1"/>
    <property type="molecule type" value="Genomic_DNA"/>
</dbReference>
<evidence type="ECO:0000313" key="1">
    <source>
        <dbReference type="EMBL" id="SKB49630.1"/>
    </source>
</evidence>
<dbReference type="STRING" id="623280.SAMN05660226_01671"/>
<dbReference type="Proteomes" id="UP000190541">
    <property type="component" value="Unassembled WGS sequence"/>
</dbReference>
<dbReference type="AlphaFoldDB" id="A0A1T5BS20"/>
<evidence type="ECO:0000313" key="2">
    <source>
        <dbReference type="Proteomes" id="UP000190541"/>
    </source>
</evidence>
<keyword evidence="2" id="KW-1185">Reference proteome</keyword>
<protein>
    <submittedName>
        <fullName evidence="1">Thioredoxin</fullName>
    </submittedName>
</protein>
<name>A0A1T5BS20_9SPHI</name>
<organism evidence="1 2">
    <name type="scientific">Parapedobacter luteus</name>
    <dbReference type="NCBI Taxonomy" id="623280"/>
    <lineage>
        <taxon>Bacteria</taxon>
        <taxon>Pseudomonadati</taxon>
        <taxon>Bacteroidota</taxon>
        <taxon>Sphingobacteriia</taxon>
        <taxon>Sphingobacteriales</taxon>
        <taxon>Sphingobacteriaceae</taxon>
        <taxon>Parapedobacter</taxon>
    </lineage>
</organism>
<gene>
    <name evidence="1" type="ORF">SAMN05660226_01671</name>
</gene>
<accession>A0A1T5BS20</accession>
<proteinExistence type="predicted"/>
<dbReference type="Pfam" id="PF14595">
    <property type="entry name" value="Thioredoxin_9"/>
    <property type="match status" value="1"/>
</dbReference>